<accession>A0A0F8ZQX6</accession>
<name>A0A0F8ZQX6_9ZZZZ</name>
<dbReference type="SUPFAM" id="SSF52540">
    <property type="entry name" value="P-loop containing nucleoside triphosphate hydrolases"/>
    <property type="match status" value="1"/>
</dbReference>
<evidence type="ECO:0000259" key="2">
    <source>
        <dbReference type="Pfam" id="PF10396"/>
    </source>
</evidence>
<dbReference type="EMBL" id="LAZR01058960">
    <property type="protein sequence ID" value="KKK68804.1"/>
    <property type="molecule type" value="Genomic_DNA"/>
</dbReference>
<dbReference type="InterPro" id="IPR027368">
    <property type="entry name" value="MnmE_dom2"/>
</dbReference>
<dbReference type="NCBIfam" id="TIGR00231">
    <property type="entry name" value="small_GTP"/>
    <property type="match status" value="1"/>
</dbReference>
<evidence type="ECO:0000259" key="1">
    <source>
        <dbReference type="Pfam" id="PF01926"/>
    </source>
</evidence>
<gene>
    <name evidence="4" type="ORF">LCGC14_2940380</name>
</gene>
<dbReference type="GO" id="GO:0030488">
    <property type="term" value="P:tRNA methylation"/>
    <property type="evidence" value="ECO:0007669"/>
    <property type="project" value="TreeGrafter"/>
</dbReference>
<dbReference type="Gene3D" id="3.40.50.300">
    <property type="entry name" value="P-loop containing nucleotide triphosphate hydrolases"/>
    <property type="match status" value="1"/>
</dbReference>
<evidence type="ECO:0008006" key="5">
    <source>
        <dbReference type="Google" id="ProtNLM"/>
    </source>
</evidence>
<organism evidence="4">
    <name type="scientific">marine sediment metagenome</name>
    <dbReference type="NCBI Taxonomy" id="412755"/>
    <lineage>
        <taxon>unclassified sequences</taxon>
        <taxon>metagenomes</taxon>
        <taxon>ecological metagenomes</taxon>
    </lineage>
</organism>
<dbReference type="InterPro" id="IPR027266">
    <property type="entry name" value="TrmE/GcvT-like"/>
</dbReference>
<evidence type="ECO:0000259" key="3">
    <source>
        <dbReference type="Pfam" id="PF12631"/>
    </source>
</evidence>
<comment type="caution">
    <text evidence="4">The sequence shown here is derived from an EMBL/GenBank/DDBJ whole genome shotgun (WGS) entry which is preliminary data.</text>
</comment>
<dbReference type="GO" id="GO:0016301">
    <property type="term" value="F:kinase activity"/>
    <property type="evidence" value="ECO:0007669"/>
    <property type="project" value="InterPro"/>
</dbReference>
<dbReference type="Pfam" id="PF10396">
    <property type="entry name" value="TrmE_N"/>
    <property type="match status" value="1"/>
</dbReference>
<feature type="non-terminal residue" evidence="4">
    <location>
        <position position="1"/>
    </location>
</feature>
<dbReference type="GO" id="GO:0005975">
    <property type="term" value="P:carbohydrate metabolic process"/>
    <property type="evidence" value="ECO:0007669"/>
    <property type="project" value="InterPro"/>
</dbReference>
<dbReference type="InterPro" id="IPR005225">
    <property type="entry name" value="Small_GTP-bd"/>
</dbReference>
<feature type="domain" description="GTP-binding protein TrmE N-terminal" evidence="2">
    <location>
        <begin position="19"/>
        <end position="73"/>
    </location>
</feature>
<dbReference type="InterPro" id="IPR027417">
    <property type="entry name" value="P-loop_NTPase"/>
</dbReference>
<dbReference type="SUPFAM" id="SSF53067">
    <property type="entry name" value="Actin-like ATPase domain"/>
    <property type="match status" value="1"/>
</dbReference>
<dbReference type="AlphaFoldDB" id="A0A0F8ZQX6"/>
<dbReference type="GO" id="GO:0005525">
    <property type="term" value="F:GTP binding"/>
    <property type="evidence" value="ECO:0007669"/>
    <property type="project" value="InterPro"/>
</dbReference>
<feature type="domain" description="MnmE helical" evidence="3">
    <location>
        <begin position="76"/>
        <end position="341"/>
    </location>
</feature>
<dbReference type="Gene3D" id="3.30.1360.120">
    <property type="entry name" value="Probable tRNA modification gtpase trme, domain 1"/>
    <property type="match status" value="1"/>
</dbReference>
<dbReference type="InterPro" id="IPR031168">
    <property type="entry name" value="G_TrmE"/>
</dbReference>
<dbReference type="Pfam" id="PF01926">
    <property type="entry name" value="MMR_HSR1"/>
    <property type="match status" value="1"/>
</dbReference>
<proteinExistence type="predicted"/>
<feature type="domain" description="G" evidence="1">
    <location>
        <begin position="172"/>
        <end position="280"/>
    </location>
</feature>
<dbReference type="GO" id="GO:0005829">
    <property type="term" value="C:cytosol"/>
    <property type="evidence" value="ECO:0007669"/>
    <property type="project" value="TreeGrafter"/>
</dbReference>
<dbReference type="InterPro" id="IPR043129">
    <property type="entry name" value="ATPase_NBD"/>
</dbReference>
<dbReference type="PANTHER" id="PTHR42714">
    <property type="entry name" value="TRNA MODIFICATION GTPASE GTPBP3"/>
    <property type="match status" value="1"/>
</dbReference>
<reference evidence="4" key="1">
    <citation type="journal article" date="2015" name="Nature">
        <title>Complex archaea that bridge the gap between prokaryotes and eukaryotes.</title>
        <authorList>
            <person name="Spang A."/>
            <person name="Saw J.H."/>
            <person name="Jorgensen S.L."/>
            <person name="Zaremba-Niedzwiedzka K."/>
            <person name="Martijn J."/>
            <person name="Lind A.E."/>
            <person name="van Eijk R."/>
            <person name="Schleper C."/>
            <person name="Guy L."/>
            <person name="Ettema T.J."/>
        </authorList>
    </citation>
    <scope>NUCLEOTIDE SEQUENCE</scope>
</reference>
<dbReference type="InterPro" id="IPR025867">
    <property type="entry name" value="MnmE_helical"/>
</dbReference>
<dbReference type="InterPro" id="IPR018948">
    <property type="entry name" value="GTP-bd_TrmE_N"/>
</dbReference>
<feature type="non-terminal residue" evidence="4">
    <location>
        <position position="378"/>
    </location>
</feature>
<dbReference type="InterPro" id="IPR006073">
    <property type="entry name" value="GTP-bd"/>
</dbReference>
<dbReference type="Pfam" id="PF12631">
    <property type="entry name" value="MnmE_helical"/>
    <property type="match status" value="1"/>
</dbReference>
<protein>
    <recommendedName>
        <fullName evidence="5">TrmE-type G domain-containing protein</fullName>
    </recommendedName>
</protein>
<dbReference type="PANTHER" id="PTHR42714:SF2">
    <property type="entry name" value="TRNA MODIFICATION GTPASE GTPBP3, MITOCHONDRIAL"/>
    <property type="match status" value="1"/>
</dbReference>
<dbReference type="CDD" id="cd04164">
    <property type="entry name" value="trmE"/>
    <property type="match status" value="1"/>
</dbReference>
<evidence type="ECO:0000313" key="4">
    <source>
        <dbReference type="EMBL" id="KKK68804.1"/>
    </source>
</evidence>
<dbReference type="GO" id="GO:0002098">
    <property type="term" value="P:tRNA wobble uridine modification"/>
    <property type="evidence" value="ECO:0007669"/>
    <property type="project" value="TreeGrafter"/>
</dbReference>
<dbReference type="Gene3D" id="1.20.120.430">
    <property type="entry name" value="tRNA modification GTPase MnmE domain 2"/>
    <property type="match status" value="1"/>
</dbReference>
<sequence length="378" mass="41081">ATGTLRLPDLESSLPCDVYLWPNARSYTGQPVVEIHTIGSPPLLQLVLRSLTAAGARLAGPGEFTLRAFLAGRIDLTQAEAVLGVIDAADPRELDVALGQLAGGLAEPLHRLRDALVDLLAELEAGLDFADEDLSFITPEQLDRQLGEATRQVAQLTQQVDSRGEAADRIRAVLVGRPNSGKSSLFNALVRDAGALVSSHPGTTRDYLTAELDLDGIKCQLIDTAGVEFDEQPMGGDNAQDDVRRDAQAAAAEQNRRANIRILCLDSSGPPDEWQQTESLDSPQREQLVVHTKVDLADRTDLWPDRLHTSSLTGEGIEALRDALRQAGTTPSAVGITNQRETIVAWDRHTGQPLHRALVWQDRRTAQRCRELEEELGA</sequence>